<feature type="region of interest" description="Disordered" evidence="1">
    <location>
        <begin position="1187"/>
        <end position="1221"/>
    </location>
</feature>
<feature type="region of interest" description="Disordered" evidence="1">
    <location>
        <begin position="338"/>
        <end position="366"/>
    </location>
</feature>
<protein>
    <submittedName>
        <fullName evidence="2">Uncharacterized protein</fullName>
    </submittedName>
</protein>
<feature type="region of interest" description="Disordered" evidence="1">
    <location>
        <begin position="581"/>
        <end position="915"/>
    </location>
</feature>
<reference evidence="2 3" key="1">
    <citation type="journal article" date="2019" name="Mol. Ecol. Resour.">
        <title>Improving Illumina assemblies with Hi-C and long reads: an example with the North African dromedary.</title>
        <authorList>
            <person name="Elbers J.P."/>
            <person name="Rogers M.F."/>
            <person name="Perelman P.L."/>
            <person name="Proskuryakova A.A."/>
            <person name="Serdyukova N.A."/>
            <person name="Johnson W.E."/>
            <person name="Horin P."/>
            <person name="Corander J."/>
            <person name="Murphy D."/>
            <person name="Burger P.A."/>
        </authorList>
    </citation>
    <scope>NUCLEOTIDE SEQUENCE [LARGE SCALE GENOMIC DNA]</scope>
    <source>
        <strain evidence="2">Drom800</strain>
        <tissue evidence="2">Blood</tissue>
    </source>
</reference>
<feature type="compositionally biased region" description="Low complexity" evidence="1">
    <location>
        <begin position="1003"/>
        <end position="1052"/>
    </location>
</feature>
<feature type="compositionally biased region" description="Low complexity" evidence="1">
    <location>
        <begin position="482"/>
        <end position="492"/>
    </location>
</feature>
<dbReference type="EMBL" id="JWIN03000015">
    <property type="protein sequence ID" value="KAB1267175.1"/>
    <property type="molecule type" value="Genomic_DNA"/>
</dbReference>
<dbReference type="Proteomes" id="UP000299084">
    <property type="component" value="Unassembled WGS sequence"/>
</dbReference>
<feature type="compositionally biased region" description="Basic and acidic residues" evidence="1">
    <location>
        <begin position="440"/>
        <end position="476"/>
    </location>
</feature>
<proteinExistence type="predicted"/>
<feature type="compositionally biased region" description="Gly residues" evidence="1">
    <location>
        <begin position="831"/>
        <end position="847"/>
    </location>
</feature>
<feature type="region of interest" description="Disordered" evidence="1">
    <location>
        <begin position="47"/>
        <end position="139"/>
    </location>
</feature>
<feature type="compositionally biased region" description="Low complexity" evidence="1">
    <location>
        <begin position="863"/>
        <end position="876"/>
    </location>
</feature>
<feature type="region of interest" description="Disordered" evidence="1">
    <location>
        <begin position="255"/>
        <end position="302"/>
    </location>
</feature>
<feature type="compositionally biased region" description="Basic residues" evidence="1">
    <location>
        <begin position="633"/>
        <end position="644"/>
    </location>
</feature>
<keyword evidence="3" id="KW-1185">Reference proteome</keyword>
<organism evidence="2 3">
    <name type="scientific">Camelus dromedarius</name>
    <name type="common">Dromedary</name>
    <name type="synonym">Arabian camel</name>
    <dbReference type="NCBI Taxonomy" id="9838"/>
    <lineage>
        <taxon>Eukaryota</taxon>
        <taxon>Metazoa</taxon>
        <taxon>Chordata</taxon>
        <taxon>Craniata</taxon>
        <taxon>Vertebrata</taxon>
        <taxon>Euteleostomi</taxon>
        <taxon>Mammalia</taxon>
        <taxon>Eutheria</taxon>
        <taxon>Laurasiatheria</taxon>
        <taxon>Artiodactyla</taxon>
        <taxon>Tylopoda</taxon>
        <taxon>Camelidae</taxon>
        <taxon>Camelus</taxon>
    </lineage>
</organism>
<feature type="compositionally biased region" description="Low complexity" evidence="1">
    <location>
        <begin position="518"/>
        <end position="527"/>
    </location>
</feature>
<name>A0A5N4D7Z6_CAMDR</name>
<feature type="compositionally biased region" description="Basic and acidic residues" evidence="1">
    <location>
        <begin position="879"/>
        <end position="889"/>
    </location>
</feature>
<feature type="compositionally biased region" description="Basic residues" evidence="1">
    <location>
        <begin position="950"/>
        <end position="962"/>
    </location>
</feature>
<evidence type="ECO:0000256" key="1">
    <source>
        <dbReference type="SAM" id="MobiDB-lite"/>
    </source>
</evidence>
<sequence length="1221" mass="128656">MEHRMREDDIGTNGRRQEAPRGGEHVTGTHLAFLASGSEQYFQPWKKLGLAPHPNSPHLAPELGVLRASAEESPATKPAAGKRTGTENTDVQPASRHSADAHRSRAKCRMRDPEAARAREERLTCSAGAQESCRRGQSKFPREQAWPHFLPARGILSTDTLTDGRGCPLLRFSGAQGTALKPRTCHSLSPQAWEGEPWSAGARGRAFHESWTRGWRGSQGPEKWGREGRRAGARPAAQHMCTHAHRLTLSQSCLSNSPTRASMGPGGRGGPPHPRNLAGTPNPCLQTHQRGQPKKGLTAGLPKSHRPVLTLQQRLRRKASLAAAVTSAWEGGGTVEQHLIPGSLRSPPAQEAGSAAGSPGDADGSLWARQRGASWVTGQQALLPKAPVPAGLGGGELCGSGAQALPPPPDAGLSCPAGCRTPSWVKVQPQGAPLSNWGREPLRTREPLTPHLREEEGRRGWREKGEITERGREGSGKAKCSLAAGGPRAPAMGGWGRPGAGPGPLPARAGRPGGGEPGLRLRSLGSPGRRDMGPKTPIRSLGEASSFTVQMRSFQGHVCTGPAGVRGVSGVRVRVSVSGGSLGALAGATPVPPQPRTARAPAAPRLPPLRFPAPGPGPDDLAPPRPSPTLRRATARRRRRRRPAPRPGGGRTRHGPTPPCPPGSPRIGVPHQCTPHLTPPPPSLIRWQPRTTSHRWPRRIAGSAPARPPDHTTRQPRGLPGPAQRPREAREPGGGRGAGRAGCHFCRRRGACAGPSPAPPPLPAGRVRETDYSGSGLRPPAPRPQAQAGPGYSAGQEGGGPAPGPWRRRAGHGLSGWRRGPRGLYRLELEPGGGGRGGGRAGAGRTGGAPADPRGHKTNPQIPRAAPASPARVAARQPWPRERPCRLRGSEACPEPVLPAARAPRRLPSPHPPPAGLRAATSALITCGRWGRAARLRALVRGAASARPLLSRRRRRRRRRPRALLPSRPPACLARSLPPSLGVAPLSPPPPPGPPSHPFFAFLLPSLRPRGPRPSAAARPPGALARTPALRSRPGGAADWGAPGAAAEGGARPRQRPRPDFPALLPRWGSPHAAGRRTRTRGAPTPRWARAPRLGRAPGHSAGGLRQPSPPRGAPLPGTASALGPRIQHWPQGQRPLLSPGRCQVPPPWQPAEPPAAFALQFSGPPPEPTALCLPQHWGWGQQRRPIRAATPTPPATPARCRRRVDASPLSRAKVGAPGPS</sequence>
<dbReference type="AlphaFoldDB" id="A0A5N4D7Z6"/>
<accession>A0A5N4D7Z6</accession>
<feature type="compositionally biased region" description="Low complexity" evidence="1">
    <location>
        <begin position="963"/>
        <end position="985"/>
    </location>
</feature>
<feature type="region of interest" description="Disordered" evidence="1">
    <location>
        <begin position="1"/>
        <end position="29"/>
    </location>
</feature>
<feature type="region of interest" description="Disordered" evidence="1">
    <location>
        <begin position="950"/>
        <end position="1140"/>
    </location>
</feature>
<feature type="compositionally biased region" description="Basic and acidic residues" evidence="1">
    <location>
        <begin position="97"/>
        <end position="123"/>
    </location>
</feature>
<evidence type="ECO:0000313" key="2">
    <source>
        <dbReference type="EMBL" id="KAB1267175.1"/>
    </source>
</evidence>
<comment type="caution">
    <text evidence="2">The sequence shown here is derived from an EMBL/GenBank/DDBJ whole genome shotgun (WGS) entry which is preliminary data.</text>
</comment>
<feature type="compositionally biased region" description="Low complexity" evidence="1">
    <location>
        <begin position="1081"/>
        <end position="1092"/>
    </location>
</feature>
<feature type="region of interest" description="Disordered" evidence="1">
    <location>
        <begin position="430"/>
        <end position="542"/>
    </location>
</feature>
<feature type="compositionally biased region" description="Pro residues" evidence="1">
    <location>
        <begin position="986"/>
        <end position="997"/>
    </location>
</feature>
<feature type="compositionally biased region" description="Basic and acidic residues" evidence="1">
    <location>
        <begin position="1"/>
        <end position="24"/>
    </location>
</feature>
<feature type="compositionally biased region" description="Pro residues" evidence="1">
    <location>
        <begin position="604"/>
        <end position="627"/>
    </location>
</feature>
<feature type="compositionally biased region" description="Low complexity" evidence="1">
    <location>
        <begin position="352"/>
        <end position="365"/>
    </location>
</feature>
<feature type="compositionally biased region" description="Gly residues" evidence="1">
    <location>
        <begin position="493"/>
        <end position="502"/>
    </location>
</feature>
<gene>
    <name evidence="2" type="ORF">Cadr_000017895</name>
</gene>
<evidence type="ECO:0000313" key="3">
    <source>
        <dbReference type="Proteomes" id="UP000299084"/>
    </source>
</evidence>